<dbReference type="SUPFAM" id="SSF52266">
    <property type="entry name" value="SGNH hydrolase"/>
    <property type="match status" value="1"/>
</dbReference>
<proteinExistence type="predicted"/>
<evidence type="ECO:0000256" key="1">
    <source>
        <dbReference type="ARBA" id="ARBA00004418"/>
    </source>
</evidence>
<evidence type="ECO:0000313" key="9">
    <source>
        <dbReference type="Proteomes" id="UP001597374"/>
    </source>
</evidence>
<reference evidence="9" key="1">
    <citation type="journal article" date="2019" name="Int. J. Syst. Evol. Microbiol.">
        <title>The Global Catalogue of Microorganisms (GCM) 10K type strain sequencing project: providing services to taxonomists for standard genome sequencing and annotation.</title>
        <authorList>
            <consortium name="The Broad Institute Genomics Platform"/>
            <consortium name="The Broad Institute Genome Sequencing Center for Infectious Disease"/>
            <person name="Wu L."/>
            <person name="Ma J."/>
        </authorList>
    </citation>
    <scope>NUCLEOTIDE SEQUENCE [LARGE SCALE GENOMIC DNA]</scope>
    <source>
        <strain evidence="9">CGMCC 4.1782</strain>
    </source>
</reference>
<dbReference type="Pfam" id="PF16822">
    <property type="entry name" value="ALGX"/>
    <property type="match status" value="1"/>
</dbReference>
<accession>A0ABW5CW32</accession>
<comment type="caution">
    <text evidence="8">The sequence shown here is derived from an EMBL/GenBank/DDBJ whole genome shotgun (WGS) entry which is preliminary data.</text>
</comment>
<keyword evidence="6" id="KW-0016">Alginate biosynthesis</keyword>
<evidence type="ECO:0000256" key="5">
    <source>
        <dbReference type="ARBA" id="ARBA00022764"/>
    </source>
</evidence>
<gene>
    <name evidence="8" type="ORF">ACFSKP_04280</name>
</gene>
<dbReference type="EMBL" id="JBHUIM010000001">
    <property type="protein sequence ID" value="MFD2245459.1"/>
    <property type="molecule type" value="Genomic_DNA"/>
</dbReference>
<feature type="domain" description="AlgX/AlgJ SGNH hydrolase-like" evidence="7">
    <location>
        <begin position="237"/>
        <end position="372"/>
    </location>
</feature>
<evidence type="ECO:0000259" key="7">
    <source>
        <dbReference type="Pfam" id="PF16822"/>
    </source>
</evidence>
<keyword evidence="3" id="KW-0808">Transferase</keyword>
<protein>
    <recommendedName>
        <fullName evidence="7">AlgX/AlgJ SGNH hydrolase-like domain-containing protein</fullName>
    </recommendedName>
</protein>
<evidence type="ECO:0000256" key="6">
    <source>
        <dbReference type="ARBA" id="ARBA00022841"/>
    </source>
</evidence>
<evidence type="ECO:0000256" key="2">
    <source>
        <dbReference type="ARBA" id="ARBA00005182"/>
    </source>
</evidence>
<keyword evidence="5" id="KW-0574">Periplasm</keyword>
<keyword evidence="9" id="KW-1185">Reference proteome</keyword>
<keyword evidence="4" id="KW-0732">Signal</keyword>
<sequence>MQNTGVKKLLLKLTLLLLPFAVWPLIEAAVLPINFFTFRVWETLAVNEMQIMSGPFYPNMYIKMEEEGELAPHTSFAKKKVVEWYTDAYGYRNRDSKCDVLLIGDSNITGVKLTQEETLAEVLERQLNKEVYSFAPATVNRFLATSRFQQNPPEVVIVSSIERRIPALPAVGSNGFQSKVRDFTGNLIGSSPVLTHLAVTADRISKLALYRRTLASIDRALGKKEYIAYDNQFFIQGDTANRTYSQEEVNQIADVLEGYRNVLQAKGMRFLFLPIPNKENIYYQMLPSRRKPDFLPRLIAELRQRNIDVVDTQSTFEHMYHAENTFLFPNDDGHWNDIAVKQAANLVAQQLNNSPKYNTEQKEEKYLVGYTGKDKTENNLTTYQPAE</sequence>
<dbReference type="InterPro" id="IPR031811">
    <property type="entry name" value="ALGX/ALGJ_SGNH-like"/>
</dbReference>
<comment type="subcellular location">
    <subcellularLocation>
        <location evidence="1">Periplasm</location>
    </subcellularLocation>
</comment>
<name>A0ABW5CW32_9BACT</name>
<dbReference type="RefSeq" id="WP_250429084.1">
    <property type="nucleotide sequence ID" value="NZ_JALPRR010000002.1"/>
</dbReference>
<organism evidence="8 9">
    <name type="scientific">Pontibacter ruber</name>
    <dbReference type="NCBI Taxonomy" id="1343895"/>
    <lineage>
        <taxon>Bacteria</taxon>
        <taxon>Pseudomonadati</taxon>
        <taxon>Bacteroidota</taxon>
        <taxon>Cytophagia</taxon>
        <taxon>Cytophagales</taxon>
        <taxon>Hymenobacteraceae</taxon>
        <taxon>Pontibacter</taxon>
    </lineage>
</organism>
<evidence type="ECO:0000313" key="8">
    <source>
        <dbReference type="EMBL" id="MFD2245459.1"/>
    </source>
</evidence>
<evidence type="ECO:0000256" key="3">
    <source>
        <dbReference type="ARBA" id="ARBA00022679"/>
    </source>
</evidence>
<dbReference type="Proteomes" id="UP001597374">
    <property type="component" value="Unassembled WGS sequence"/>
</dbReference>
<comment type="pathway">
    <text evidence="2">Glycan biosynthesis; alginate biosynthesis.</text>
</comment>
<evidence type="ECO:0000256" key="4">
    <source>
        <dbReference type="ARBA" id="ARBA00022729"/>
    </source>
</evidence>